<keyword evidence="2" id="KW-1185">Reference proteome</keyword>
<dbReference type="EMBL" id="JAWNGG020000067">
    <property type="protein sequence ID" value="KAK9304091.1"/>
    <property type="molecule type" value="Genomic_DNA"/>
</dbReference>
<gene>
    <name evidence="1" type="ORF">QLX08_004459</name>
</gene>
<comment type="caution">
    <text evidence="1">The sequence shown here is derived from an EMBL/GenBank/DDBJ whole genome shotgun (WGS) entry which is preliminary data.</text>
</comment>
<accession>A0AAW1A502</accession>
<reference evidence="1 2" key="1">
    <citation type="submission" date="2024-05" db="EMBL/GenBank/DDBJ databases">
        <title>The nuclear and mitochondrial genome assemblies of Tetragonisca angustula (Apidae: Meliponini), a tiny yet remarkable pollinator in the Neotropics.</title>
        <authorList>
            <person name="Ferrari R."/>
            <person name="Ricardo P.C."/>
            <person name="Dias F.C."/>
            <person name="Araujo N.S."/>
            <person name="Soares D.O."/>
            <person name="Zhou Q.-S."/>
            <person name="Zhu C.-D."/>
            <person name="Coutinho L."/>
            <person name="Airas M.C."/>
            <person name="Batista T.M."/>
        </authorList>
    </citation>
    <scope>NUCLEOTIDE SEQUENCE [LARGE SCALE GENOMIC DNA]</scope>
    <source>
        <strain evidence="1">ASF017062</strain>
        <tissue evidence="1">Abdomen</tissue>
    </source>
</reference>
<evidence type="ECO:0000313" key="2">
    <source>
        <dbReference type="Proteomes" id="UP001432146"/>
    </source>
</evidence>
<dbReference type="AlphaFoldDB" id="A0AAW1A502"/>
<dbReference type="Proteomes" id="UP001432146">
    <property type="component" value="Unassembled WGS sequence"/>
</dbReference>
<evidence type="ECO:0000313" key="1">
    <source>
        <dbReference type="EMBL" id="KAK9304091.1"/>
    </source>
</evidence>
<protein>
    <submittedName>
        <fullName evidence="1">Uncharacterized protein</fullName>
    </submittedName>
</protein>
<proteinExistence type="predicted"/>
<sequence length="120" mass="13818">MIMESGSLKTEIVPFEEIWSLRWNENPSLYDIRRHTVLFLPIRMNLTFPSIEEYPLWETEKEGEGIMAAIYLDDFCGGNYGASTRSYNSASEQETTCREIASKISLVLTLNIDSYTTYNV</sequence>
<name>A0AAW1A502_9HYME</name>
<organism evidence="1 2">
    <name type="scientific">Tetragonisca angustula</name>
    <dbReference type="NCBI Taxonomy" id="166442"/>
    <lineage>
        <taxon>Eukaryota</taxon>
        <taxon>Metazoa</taxon>
        <taxon>Ecdysozoa</taxon>
        <taxon>Arthropoda</taxon>
        <taxon>Hexapoda</taxon>
        <taxon>Insecta</taxon>
        <taxon>Pterygota</taxon>
        <taxon>Neoptera</taxon>
        <taxon>Endopterygota</taxon>
        <taxon>Hymenoptera</taxon>
        <taxon>Apocrita</taxon>
        <taxon>Aculeata</taxon>
        <taxon>Apoidea</taxon>
        <taxon>Anthophila</taxon>
        <taxon>Apidae</taxon>
        <taxon>Tetragonisca</taxon>
    </lineage>
</organism>